<keyword evidence="1" id="KW-1133">Transmembrane helix</keyword>
<feature type="transmembrane region" description="Helical" evidence="1">
    <location>
        <begin position="113"/>
        <end position="136"/>
    </location>
</feature>
<evidence type="ECO:0000313" key="3">
    <source>
        <dbReference type="Proteomes" id="UP000198210"/>
    </source>
</evidence>
<accession>A0A1C5HE89</accession>
<proteinExistence type="predicted"/>
<dbReference type="InterPro" id="IPR010539">
    <property type="entry name" value="BaxI_1-like"/>
</dbReference>
<organism evidence="2 3">
    <name type="scientific">Micromonospora siamensis</name>
    <dbReference type="NCBI Taxonomy" id="299152"/>
    <lineage>
        <taxon>Bacteria</taxon>
        <taxon>Bacillati</taxon>
        <taxon>Actinomycetota</taxon>
        <taxon>Actinomycetes</taxon>
        <taxon>Micromonosporales</taxon>
        <taxon>Micromonosporaceae</taxon>
        <taxon>Micromonospora</taxon>
    </lineage>
</organism>
<evidence type="ECO:0000256" key="1">
    <source>
        <dbReference type="SAM" id="Phobius"/>
    </source>
</evidence>
<keyword evidence="1" id="KW-0812">Transmembrane</keyword>
<keyword evidence="3" id="KW-1185">Reference proteome</keyword>
<feature type="transmembrane region" description="Helical" evidence="1">
    <location>
        <begin position="64"/>
        <end position="84"/>
    </location>
</feature>
<feature type="transmembrane region" description="Helical" evidence="1">
    <location>
        <begin position="148"/>
        <end position="172"/>
    </location>
</feature>
<reference evidence="2 3" key="1">
    <citation type="submission" date="2016-06" db="EMBL/GenBank/DDBJ databases">
        <authorList>
            <person name="Kjaerup R.B."/>
            <person name="Dalgaard T.S."/>
            <person name="Juul-Madsen H.R."/>
        </authorList>
    </citation>
    <scope>NUCLEOTIDE SEQUENCE [LARGE SCALE GENOMIC DNA]</scope>
    <source>
        <strain evidence="2 3">DSM 45097</strain>
    </source>
</reference>
<feature type="transmembrane region" description="Helical" evidence="1">
    <location>
        <begin position="225"/>
        <end position="244"/>
    </location>
</feature>
<gene>
    <name evidence="2" type="ORF">GA0074704_1544</name>
</gene>
<dbReference type="AlphaFoldDB" id="A0A1C5HE89"/>
<dbReference type="RefSeq" id="WP_088969853.1">
    <property type="nucleotide sequence ID" value="NZ_JBHLYF010000014.1"/>
</dbReference>
<feature type="transmembrane region" description="Helical" evidence="1">
    <location>
        <begin position="91"/>
        <end position="107"/>
    </location>
</feature>
<dbReference type="PANTHER" id="PTHR41282:SF1">
    <property type="entry name" value="CONSERVED TRANSMEMBRANE PROTEIN-RELATED"/>
    <property type="match status" value="1"/>
</dbReference>
<dbReference type="PANTHER" id="PTHR41282">
    <property type="entry name" value="CONSERVED TRANSMEMBRANE PROTEIN-RELATED"/>
    <property type="match status" value="1"/>
</dbReference>
<protein>
    <submittedName>
        <fullName evidence="2">Uncharacterized membrane protein, YccA/Bax inhibitor family</fullName>
    </submittedName>
</protein>
<dbReference type="EMBL" id="LT607751">
    <property type="protein sequence ID" value="SCG44167.1"/>
    <property type="molecule type" value="Genomic_DNA"/>
</dbReference>
<name>A0A1C5HE89_9ACTN</name>
<evidence type="ECO:0000313" key="2">
    <source>
        <dbReference type="EMBL" id="SCG44167.1"/>
    </source>
</evidence>
<feature type="transmembrane region" description="Helical" evidence="1">
    <location>
        <begin position="192"/>
        <end position="213"/>
    </location>
</feature>
<feature type="transmembrane region" description="Helical" evidence="1">
    <location>
        <begin position="41"/>
        <end position="58"/>
    </location>
</feature>
<sequence>MPSANPVLNRLDQTVGADRRASPVTGVAEAMTVDDVVTRTVGLLLLTGATAAVAWVVVPQAVWLPAALAGGALAGIALVLVISLRASTNPALIAGYAVLQGLLLGVASRAFELIYPGIVAQAVVGTFGVFLGMALLYRARVVRATPRLARLVVGTLIGIVAISVVNLMTYLVTGRQGVEVYSLSARVGWLPYVFSVVAIIAGAFSFVLDFDLVERSVRAGLPRRYAWFCAFGLLAGLVFLYWQLLRLLSYVRR</sequence>
<dbReference type="Proteomes" id="UP000198210">
    <property type="component" value="Chromosome I"/>
</dbReference>
<dbReference type="Pfam" id="PF12811">
    <property type="entry name" value="BaxI_1"/>
    <property type="match status" value="1"/>
</dbReference>
<keyword evidence="1" id="KW-0472">Membrane</keyword>